<gene>
    <name evidence="3" type="ORF">Vafri_17338</name>
</gene>
<dbReference type="GO" id="GO:0045901">
    <property type="term" value="P:positive regulation of translational elongation"/>
    <property type="evidence" value="ECO:0007669"/>
    <property type="project" value="InterPro"/>
</dbReference>
<dbReference type="GO" id="GO:0003746">
    <property type="term" value="F:translation elongation factor activity"/>
    <property type="evidence" value="ECO:0007669"/>
    <property type="project" value="InterPro"/>
</dbReference>
<dbReference type="GO" id="GO:0045905">
    <property type="term" value="P:positive regulation of translational termination"/>
    <property type="evidence" value="ECO:0007669"/>
    <property type="project" value="InterPro"/>
</dbReference>
<evidence type="ECO:0000259" key="2">
    <source>
        <dbReference type="Pfam" id="PF01287"/>
    </source>
</evidence>
<dbReference type="Pfam" id="PF01287">
    <property type="entry name" value="eIF-5a"/>
    <property type="match status" value="1"/>
</dbReference>
<reference evidence="3" key="1">
    <citation type="journal article" date="2021" name="Proc. Natl. Acad. Sci. U.S.A.">
        <title>Three genomes in the algal genus Volvox reveal the fate of a haploid sex-determining region after a transition to homothallism.</title>
        <authorList>
            <person name="Yamamoto K."/>
            <person name="Hamaji T."/>
            <person name="Kawai-Toyooka H."/>
            <person name="Matsuzaki R."/>
            <person name="Takahashi F."/>
            <person name="Nishimura Y."/>
            <person name="Kawachi M."/>
            <person name="Noguchi H."/>
            <person name="Minakuchi Y."/>
            <person name="Umen J.G."/>
            <person name="Toyoda A."/>
            <person name="Nozaki H."/>
        </authorList>
    </citation>
    <scope>NUCLEOTIDE SEQUENCE</scope>
    <source>
        <strain evidence="3">NIES-3780</strain>
    </source>
</reference>
<dbReference type="InterPro" id="IPR020189">
    <property type="entry name" value="IF5A_C"/>
</dbReference>
<evidence type="ECO:0000313" key="3">
    <source>
        <dbReference type="EMBL" id="GIL63209.1"/>
    </source>
</evidence>
<dbReference type="GO" id="GO:0043022">
    <property type="term" value="F:ribosome binding"/>
    <property type="evidence" value="ECO:0007669"/>
    <property type="project" value="InterPro"/>
</dbReference>
<proteinExistence type="predicted"/>
<dbReference type="AlphaFoldDB" id="A0A8J4FAL3"/>
<comment type="caution">
    <text evidence="3">The sequence shown here is derived from an EMBL/GenBank/DDBJ whole genome shotgun (WGS) entry which is preliminary data.</text>
</comment>
<dbReference type="GO" id="GO:0003723">
    <property type="term" value="F:RNA binding"/>
    <property type="evidence" value="ECO:0007669"/>
    <property type="project" value="InterPro"/>
</dbReference>
<keyword evidence="4" id="KW-1185">Reference proteome</keyword>
<sequence length="190" mass="21339">MEDRVQQFHVDAQRPRDTKTPKEIERLRKFLFKNQEYRFTEREQSHLFSAVQAHYAAHADLPDESAREPALMLIDDALKMPFTVFTTSHKKTFLKWHAKLSCEQGLGKAAAANAGPAALVPLQLEYQVIDLNGNIISCMTDEGDEFTVDMASSDADLAGQLRSKFEEGAAITVTLDPGRKLLKTVRTEDS</sequence>
<name>A0A8J4FAL3_9CHLO</name>
<dbReference type="EMBL" id="BNCO01000056">
    <property type="protein sequence ID" value="GIL63209.1"/>
    <property type="molecule type" value="Genomic_DNA"/>
</dbReference>
<evidence type="ECO:0000256" key="1">
    <source>
        <dbReference type="SAM" id="MobiDB-lite"/>
    </source>
</evidence>
<evidence type="ECO:0000313" key="4">
    <source>
        <dbReference type="Proteomes" id="UP000747399"/>
    </source>
</evidence>
<protein>
    <recommendedName>
        <fullName evidence="2">Translation initiation factor 5A C-terminal domain-containing protein</fullName>
    </recommendedName>
</protein>
<feature type="domain" description="Translation initiation factor 5A C-terminal" evidence="2">
    <location>
        <begin position="125"/>
        <end position="174"/>
    </location>
</feature>
<accession>A0A8J4FAL3</accession>
<dbReference type="Proteomes" id="UP000747399">
    <property type="component" value="Unassembled WGS sequence"/>
</dbReference>
<organism evidence="3 4">
    <name type="scientific">Volvox africanus</name>
    <dbReference type="NCBI Taxonomy" id="51714"/>
    <lineage>
        <taxon>Eukaryota</taxon>
        <taxon>Viridiplantae</taxon>
        <taxon>Chlorophyta</taxon>
        <taxon>core chlorophytes</taxon>
        <taxon>Chlorophyceae</taxon>
        <taxon>CS clade</taxon>
        <taxon>Chlamydomonadales</taxon>
        <taxon>Volvocaceae</taxon>
        <taxon>Volvox</taxon>
    </lineage>
</organism>
<feature type="region of interest" description="Disordered" evidence="1">
    <location>
        <begin position="1"/>
        <end position="20"/>
    </location>
</feature>